<protein>
    <submittedName>
        <fullName evidence="2">Uncharacterized protein</fullName>
    </submittedName>
</protein>
<dbReference type="Proteomes" id="UP001303222">
    <property type="component" value="Unassembled WGS sequence"/>
</dbReference>
<evidence type="ECO:0000313" key="2">
    <source>
        <dbReference type="EMBL" id="KAK3947650.1"/>
    </source>
</evidence>
<name>A0AAN6NKQ2_9PEZI</name>
<feature type="compositionally biased region" description="Basic residues" evidence="1">
    <location>
        <begin position="372"/>
        <end position="382"/>
    </location>
</feature>
<gene>
    <name evidence="2" type="ORF">QBC32DRAFT_318601</name>
</gene>
<sequence>MDTDSATLRRVYQEALRRRSPPPERLAAEINNRQAPVPVAPMERANIDPVAYNPHLPGWQTTHLRGSLPLQERANLASMLPGWIHGNAPSRRQPTTREMQSWRAPAAPMERADSDQLVGNLSSRHTSHLSAGDSLSYRERDYLASDRLISGHARPRQRPAAEVSRGALYDPIRNREVVLPPPEPSPVAAVPTRSSTSRLTWPNNGNLAAAIKTRMGAIPTLSEPGSRNMASNNTQFAAPNARKGIDIYTSSDLEIRLEVSRGHQAPASHQTSVTAVGPDRYQNHNQERAPLPQTPLSQRATHVQPLNAPRRSLLPRIVSRVDAPVMDSFMALQGTLLHPSNREVHEQVHEAASYGFPTMLQQFFPPSEGRGRAPKMKTHNRGGARDNAGRKSNESKKLTSKQTESAPISTTSDFARRALMKLTSAIGSTGGASHTASVSGREIQPLSFPSESAIPGGKGSGPGRASDSGPKPIPGPNSGLASISFPDPHGQSSNFPSASAGHSGLSGTRPTKTKRCKADGANFHSVGENSSGSVAASVSGLQLLALAALEALEAEKGRDEEGEKGEDASSSNKKGEKRKEKIVQHKAAGKDTKSCEKPEEENIPRVQSQSLCGGKRKYKAITAEATGKAVAEELAKDERPAQWTRTATMSSSAVLEALARLETPVRPVAP</sequence>
<accession>A0AAN6NKQ2</accession>
<dbReference type="AlphaFoldDB" id="A0AAN6NKQ2"/>
<feature type="region of interest" description="Disordered" evidence="1">
    <location>
        <begin position="447"/>
        <end position="535"/>
    </location>
</feature>
<feature type="compositionally biased region" description="Basic and acidic residues" evidence="1">
    <location>
        <begin position="383"/>
        <end position="397"/>
    </location>
</feature>
<comment type="caution">
    <text evidence="2">The sequence shown here is derived from an EMBL/GenBank/DDBJ whole genome shotgun (WGS) entry which is preliminary data.</text>
</comment>
<dbReference type="EMBL" id="MU859327">
    <property type="protein sequence ID" value="KAK3947650.1"/>
    <property type="molecule type" value="Genomic_DNA"/>
</dbReference>
<evidence type="ECO:0000313" key="3">
    <source>
        <dbReference type="Proteomes" id="UP001303222"/>
    </source>
</evidence>
<reference evidence="2" key="2">
    <citation type="submission" date="2023-06" db="EMBL/GenBank/DDBJ databases">
        <authorList>
            <consortium name="Lawrence Berkeley National Laboratory"/>
            <person name="Mondo S.J."/>
            <person name="Hensen N."/>
            <person name="Bonometti L."/>
            <person name="Westerberg I."/>
            <person name="Brannstrom I.O."/>
            <person name="Guillou S."/>
            <person name="Cros-Aarteil S."/>
            <person name="Calhoun S."/>
            <person name="Haridas S."/>
            <person name="Kuo A."/>
            <person name="Pangilinan J."/>
            <person name="Riley R."/>
            <person name="Labutti K."/>
            <person name="Andreopoulos B."/>
            <person name="Lipzen A."/>
            <person name="Chen C."/>
            <person name="Yanf M."/>
            <person name="Daum C."/>
            <person name="Ng V."/>
            <person name="Clum A."/>
            <person name="Steindorff A."/>
            <person name="Ohm R."/>
            <person name="Martin F."/>
            <person name="Silar P."/>
            <person name="Natvig D."/>
            <person name="Lalanne C."/>
            <person name="Gautier V."/>
            <person name="Ament-Velasquez S.L."/>
            <person name="Kruys A."/>
            <person name="Hutchinson M.I."/>
            <person name="Powell A.J."/>
            <person name="Barry K."/>
            <person name="Miller A.N."/>
            <person name="Grigoriev I.V."/>
            <person name="Debuchy R."/>
            <person name="Gladieux P."/>
            <person name="Thoren M.H."/>
            <person name="Johannesson H."/>
        </authorList>
    </citation>
    <scope>NUCLEOTIDE SEQUENCE</scope>
    <source>
        <strain evidence="2">CBS 626.80</strain>
    </source>
</reference>
<feature type="region of interest" description="Disordered" evidence="1">
    <location>
        <begin position="362"/>
        <end position="412"/>
    </location>
</feature>
<feature type="compositionally biased region" description="Basic and acidic residues" evidence="1">
    <location>
        <begin position="555"/>
        <end position="603"/>
    </location>
</feature>
<feature type="region of interest" description="Disordered" evidence="1">
    <location>
        <begin position="555"/>
        <end position="608"/>
    </location>
</feature>
<keyword evidence="3" id="KW-1185">Reference proteome</keyword>
<reference evidence="2" key="1">
    <citation type="journal article" date="2023" name="Mol. Phylogenet. Evol.">
        <title>Genome-scale phylogeny and comparative genomics of the fungal order Sordariales.</title>
        <authorList>
            <person name="Hensen N."/>
            <person name="Bonometti L."/>
            <person name="Westerberg I."/>
            <person name="Brannstrom I.O."/>
            <person name="Guillou S."/>
            <person name="Cros-Aarteil S."/>
            <person name="Calhoun S."/>
            <person name="Haridas S."/>
            <person name="Kuo A."/>
            <person name="Mondo S."/>
            <person name="Pangilinan J."/>
            <person name="Riley R."/>
            <person name="LaButti K."/>
            <person name="Andreopoulos B."/>
            <person name="Lipzen A."/>
            <person name="Chen C."/>
            <person name="Yan M."/>
            <person name="Daum C."/>
            <person name="Ng V."/>
            <person name="Clum A."/>
            <person name="Steindorff A."/>
            <person name="Ohm R.A."/>
            <person name="Martin F."/>
            <person name="Silar P."/>
            <person name="Natvig D.O."/>
            <person name="Lalanne C."/>
            <person name="Gautier V."/>
            <person name="Ament-Velasquez S.L."/>
            <person name="Kruys A."/>
            <person name="Hutchinson M.I."/>
            <person name="Powell A.J."/>
            <person name="Barry K."/>
            <person name="Miller A.N."/>
            <person name="Grigoriev I.V."/>
            <person name="Debuchy R."/>
            <person name="Gladieux P."/>
            <person name="Hiltunen Thoren M."/>
            <person name="Johannesson H."/>
        </authorList>
    </citation>
    <scope>NUCLEOTIDE SEQUENCE</scope>
    <source>
        <strain evidence="2">CBS 626.80</strain>
    </source>
</reference>
<feature type="compositionally biased region" description="Polar residues" evidence="1">
    <location>
        <begin position="400"/>
        <end position="412"/>
    </location>
</feature>
<evidence type="ECO:0000256" key="1">
    <source>
        <dbReference type="SAM" id="MobiDB-lite"/>
    </source>
</evidence>
<proteinExistence type="predicted"/>
<feature type="region of interest" description="Disordered" evidence="1">
    <location>
        <begin position="177"/>
        <end position="198"/>
    </location>
</feature>
<organism evidence="2 3">
    <name type="scientific">Pseudoneurospora amorphoporcata</name>
    <dbReference type="NCBI Taxonomy" id="241081"/>
    <lineage>
        <taxon>Eukaryota</taxon>
        <taxon>Fungi</taxon>
        <taxon>Dikarya</taxon>
        <taxon>Ascomycota</taxon>
        <taxon>Pezizomycotina</taxon>
        <taxon>Sordariomycetes</taxon>
        <taxon>Sordariomycetidae</taxon>
        <taxon>Sordariales</taxon>
        <taxon>Sordariaceae</taxon>
        <taxon>Pseudoneurospora</taxon>
    </lineage>
</organism>